<dbReference type="AlphaFoldDB" id="A0A3S4DP82"/>
<dbReference type="FunFam" id="3.40.50.300:FF:000134">
    <property type="entry name" value="Iron-enterobactin ABC transporter ATP-binding protein"/>
    <property type="match status" value="1"/>
</dbReference>
<keyword evidence="7 12" id="KW-0067">ATP-binding</keyword>
<evidence type="ECO:0000256" key="3">
    <source>
        <dbReference type="ARBA" id="ARBA00022448"/>
    </source>
</evidence>
<dbReference type="Gene3D" id="3.40.50.300">
    <property type="entry name" value="P-loop containing nucleotide triphosphate hydrolases"/>
    <property type="match status" value="1"/>
</dbReference>
<sequence>MILQTHNLGFAYGEGTVLEGLDLEIPEGRITALVGPNGSGKSTILKNLARILKPSHGAVYLDRHALADLSTKAIARRMAVLPQSPEAPAGLLVRELVGYGRFPWQKPLAAMSAEDRAAIDTALRLTGLTAFANRPVGTLSGGQRQRVWIAMALAQTSPVLLLDEPTTFLDMAHQLEVLNLLERLNREEGRTIVMVVHDINHALRFAHHVILVRAGKIMSAGDPETVLTPQTLAAAFGILADMLRDPRSGKLLCVPYGLAAAQHDAARAPA</sequence>
<dbReference type="OrthoDB" id="9805601at2"/>
<dbReference type="InterPro" id="IPR003593">
    <property type="entry name" value="AAA+_ATPase"/>
</dbReference>
<dbReference type="Pfam" id="PF00005">
    <property type="entry name" value="ABC_tran"/>
    <property type="match status" value="1"/>
</dbReference>
<dbReference type="GO" id="GO:0005886">
    <property type="term" value="C:plasma membrane"/>
    <property type="evidence" value="ECO:0007669"/>
    <property type="project" value="UniProtKB-SubCell"/>
</dbReference>
<dbReference type="InterPro" id="IPR027417">
    <property type="entry name" value="P-loop_NTPase"/>
</dbReference>
<evidence type="ECO:0000259" key="11">
    <source>
        <dbReference type="PROSITE" id="PS50893"/>
    </source>
</evidence>
<dbReference type="GO" id="GO:0006826">
    <property type="term" value="P:iron ion transport"/>
    <property type="evidence" value="ECO:0007669"/>
    <property type="project" value="UniProtKB-KW"/>
</dbReference>
<dbReference type="GO" id="GO:0005524">
    <property type="term" value="F:ATP binding"/>
    <property type="evidence" value="ECO:0007669"/>
    <property type="project" value="UniProtKB-KW"/>
</dbReference>
<evidence type="ECO:0000256" key="6">
    <source>
        <dbReference type="ARBA" id="ARBA00022741"/>
    </source>
</evidence>
<dbReference type="Proteomes" id="UP000268844">
    <property type="component" value="Unassembled WGS sequence"/>
</dbReference>
<name>A0A3S4DP82_9HYPH</name>
<keyword evidence="4" id="KW-1003">Cell membrane</keyword>
<keyword evidence="5" id="KW-0410">Iron transport</keyword>
<evidence type="ECO:0000256" key="1">
    <source>
        <dbReference type="ARBA" id="ARBA00004202"/>
    </source>
</evidence>
<evidence type="ECO:0000256" key="10">
    <source>
        <dbReference type="ARBA" id="ARBA00023136"/>
    </source>
</evidence>
<keyword evidence="3" id="KW-0813">Transport</keyword>
<dbReference type="PANTHER" id="PTHR42771:SF2">
    <property type="entry name" value="IRON(3+)-HYDROXAMATE IMPORT ATP-BINDING PROTEIN FHUC"/>
    <property type="match status" value="1"/>
</dbReference>
<keyword evidence="8" id="KW-0408">Iron</keyword>
<dbReference type="GO" id="GO:0016887">
    <property type="term" value="F:ATP hydrolysis activity"/>
    <property type="evidence" value="ECO:0007669"/>
    <property type="project" value="InterPro"/>
</dbReference>
<evidence type="ECO:0000256" key="5">
    <source>
        <dbReference type="ARBA" id="ARBA00022496"/>
    </source>
</evidence>
<accession>A0A3S4DP82</accession>
<evidence type="ECO:0000256" key="9">
    <source>
        <dbReference type="ARBA" id="ARBA00023065"/>
    </source>
</evidence>
<keyword evidence="10" id="KW-0472">Membrane</keyword>
<feature type="domain" description="ABC transporter" evidence="11">
    <location>
        <begin position="3"/>
        <end position="239"/>
    </location>
</feature>
<protein>
    <submittedName>
        <fullName evidence="12">Putative siderophore transport system ATP-binding protein YusV</fullName>
    </submittedName>
</protein>
<dbReference type="InterPro" id="IPR003439">
    <property type="entry name" value="ABC_transporter-like_ATP-bd"/>
</dbReference>
<dbReference type="InterPro" id="IPR051535">
    <property type="entry name" value="Siderophore_ABC-ATPase"/>
</dbReference>
<reference evidence="12 13" key="1">
    <citation type="submission" date="2018-12" db="EMBL/GenBank/DDBJ databases">
        <authorList>
            <person name="Criscuolo A."/>
        </authorList>
    </citation>
    <scope>NUCLEOTIDE SEQUENCE [LARGE SCALE GENOMIC DNA]</scope>
    <source>
        <strain evidence="12">ACIP1116281</strain>
    </source>
</reference>
<dbReference type="CDD" id="cd03214">
    <property type="entry name" value="ABC_Iron-Siderophores_B12_Hemin"/>
    <property type="match status" value="1"/>
</dbReference>
<keyword evidence="13" id="KW-1185">Reference proteome</keyword>
<dbReference type="PROSITE" id="PS00211">
    <property type="entry name" value="ABC_TRANSPORTER_1"/>
    <property type="match status" value="1"/>
</dbReference>
<dbReference type="SMART" id="SM00382">
    <property type="entry name" value="AAA"/>
    <property type="match status" value="1"/>
</dbReference>
<evidence type="ECO:0000256" key="7">
    <source>
        <dbReference type="ARBA" id="ARBA00022840"/>
    </source>
</evidence>
<dbReference type="RefSeq" id="WP_126149600.1">
    <property type="nucleotide sequence ID" value="NZ_JBHTMH010000001.1"/>
</dbReference>
<gene>
    <name evidence="12" type="primary">yusV_2</name>
    <name evidence="12" type="ORF">DEVEQU_01137</name>
</gene>
<comment type="similarity">
    <text evidence="2">Belongs to the ABC transporter superfamily.</text>
</comment>
<dbReference type="EMBL" id="UZWD01000018">
    <property type="protein sequence ID" value="VDS04006.1"/>
    <property type="molecule type" value="Genomic_DNA"/>
</dbReference>
<dbReference type="PROSITE" id="PS50893">
    <property type="entry name" value="ABC_TRANSPORTER_2"/>
    <property type="match status" value="1"/>
</dbReference>
<dbReference type="PANTHER" id="PTHR42771">
    <property type="entry name" value="IRON(3+)-HYDROXAMATE IMPORT ATP-BINDING PROTEIN FHUC"/>
    <property type="match status" value="1"/>
</dbReference>
<organism evidence="12 13">
    <name type="scientific">Devosia equisanguinis</name>
    <dbReference type="NCBI Taxonomy" id="2490941"/>
    <lineage>
        <taxon>Bacteria</taxon>
        <taxon>Pseudomonadati</taxon>
        <taxon>Pseudomonadota</taxon>
        <taxon>Alphaproteobacteria</taxon>
        <taxon>Hyphomicrobiales</taxon>
        <taxon>Devosiaceae</taxon>
        <taxon>Devosia</taxon>
    </lineage>
</organism>
<evidence type="ECO:0000256" key="4">
    <source>
        <dbReference type="ARBA" id="ARBA00022475"/>
    </source>
</evidence>
<keyword evidence="6" id="KW-0547">Nucleotide-binding</keyword>
<evidence type="ECO:0000256" key="8">
    <source>
        <dbReference type="ARBA" id="ARBA00023004"/>
    </source>
</evidence>
<dbReference type="SUPFAM" id="SSF52540">
    <property type="entry name" value="P-loop containing nucleoside triphosphate hydrolases"/>
    <property type="match status" value="1"/>
</dbReference>
<keyword evidence="9" id="KW-0406">Ion transport</keyword>
<evidence type="ECO:0000256" key="2">
    <source>
        <dbReference type="ARBA" id="ARBA00005417"/>
    </source>
</evidence>
<proteinExistence type="inferred from homology"/>
<evidence type="ECO:0000313" key="12">
    <source>
        <dbReference type="EMBL" id="VDS04006.1"/>
    </source>
</evidence>
<evidence type="ECO:0000313" key="13">
    <source>
        <dbReference type="Proteomes" id="UP000268844"/>
    </source>
</evidence>
<dbReference type="InterPro" id="IPR017871">
    <property type="entry name" value="ABC_transporter-like_CS"/>
</dbReference>
<comment type="subcellular location">
    <subcellularLocation>
        <location evidence="1">Cell membrane</location>
        <topology evidence="1">Peripheral membrane protein</topology>
    </subcellularLocation>
</comment>